<dbReference type="InterPro" id="IPR038537">
    <property type="entry name" value="TatT_sf"/>
</dbReference>
<dbReference type="Gene3D" id="1.25.40.920">
    <property type="entry name" value="TRAP transporter T-component"/>
    <property type="match status" value="1"/>
</dbReference>
<dbReference type="Proteomes" id="UP000249061">
    <property type="component" value="Unassembled WGS sequence"/>
</dbReference>
<evidence type="ECO:0000313" key="1">
    <source>
        <dbReference type="EMBL" id="PZR12029.1"/>
    </source>
</evidence>
<name>A0A2W5T930_9BACT</name>
<gene>
    <name evidence="1" type="ORF">DI536_17060</name>
</gene>
<dbReference type="InterPro" id="IPR031823">
    <property type="entry name" value="TatT"/>
</dbReference>
<dbReference type="EMBL" id="QFQP01000013">
    <property type="protein sequence ID" value="PZR12029.1"/>
    <property type="molecule type" value="Genomic_DNA"/>
</dbReference>
<dbReference type="AlphaFoldDB" id="A0A2W5T930"/>
<dbReference type="Pfam" id="PF16811">
    <property type="entry name" value="TAtT"/>
    <property type="match status" value="1"/>
</dbReference>
<evidence type="ECO:0000313" key="2">
    <source>
        <dbReference type="Proteomes" id="UP000249061"/>
    </source>
</evidence>
<accession>A0A2W5T930</accession>
<organism evidence="1 2">
    <name type="scientific">Archangium gephyra</name>
    <dbReference type="NCBI Taxonomy" id="48"/>
    <lineage>
        <taxon>Bacteria</taxon>
        <taxon>Pseudomonadati</taxon>
        <taxon>Myxococcota</taxon>
        <taxon>Myxococcia</taxon>
        <taxon>Myxococcales</taxon>
        <taxon>Cystobacterineae</taxon>
        <taxon>Archangiaceae</taxon>
        <taxon>Archangium</taxon>
    </lineage>
</organism>
<proteinExistence type="predicted"/>
<reference evidence="1 2" key="1">
    <citation type="submission" date="2017-08" db="EMBL/GenBank/DDBJ databases">
        <title>Infants hospitalized years apart are colonized by the same room-sourced microbial strains.</title>
        <authorList>
            <person name="Brooks B."/>
            <person name="Olm M.R."/>
            <person name="Firek B.A."/>
            <person name="Baker R."/>
            <person name="Thomas B.C."/>
            <person name="Morowitz M.J."/>
            <person name="Banfield J.F."/>
        </authorList>
    </citation>
    <scope>NUCLEOTIDE SEQUENCE [LARGE SCALE GENOMIC DNA]</scope>
    <source>
        <strain evidence="1">S2_003_000_R2_14</strain>
    </source>
</reference>
<protein>
    <submittedName>
        <fullName evidence="1">Uncharacterized protein</fullName>
    </submittedName>
</protein>
<comment type="caution">
    <text evidence="1">The sequence shown here is derived from an EMBL/GenBank/DDBJ whole genome shotgun (WGS) entry which is preliminary data.</text>
</comment>
<sequence length="321" mass="35289">MGLFASHRFTTTTTPVFNLINIVKEQIMRVSNAVWMSAALAVSGCATTYEAKWDEKPAAVAATETDALAAATAEGDAAWELRADKAKLVEAITKWEAAFEKGQSGDLAARLSRAHYLLGDGYYALENNTEARDNEYQKGLDWATRALKLSAPEFAKAMSDGKKHTEAITLAGKDAVPAMYWYATNLGKWAASKGFATRLRYKDDIKATMEHVKALDETYFFAGPWRYFGGFEALTAGLAGGSLEKSEANFKKAVEMSPTYLGTKVLWADYLCTKKQDKETFKKLLDEVIAADARAEPSIAAENAIEQQKAKKLLAEIDEKF</sequence>